<dbReference type="AlphaFoldDB" id="A0A135SBW9"/>
<name>A0A135SBW9_9PEZI</name>
<dbReference type="Proteomes" id="UP000070054">
    <property type="component" value="Unassembled WGS sequence"/>
</dbReference>
<accession>A0A135SBW9</accession>
<organism evidence="1 2">
    <name type="scientific">Colletotrichum nymphaeae SA-01</name>
    <dbReference type="NCBI Taxonomy" id="1460502"/>
    <lineage>
        <taxon>Eukaryota</taxon>
        <taxon>Fungi</taxon>
        <taxon>Dikarya</taxon>
        <taxon>Ascomycota</taxon>
        <taxon>Pezizomycotina</taxon>
        <taxon>Sordariomycetes</taxon>
        <taxon>Hypocreomycetidae</taxon>
        <taxon>Glomerellales</taxon>
        <taxon>Glomerellaceae</taxon>
        <taxon>Colletotrichum</taxon>
        <taxon>Colletotrichum acutatum species complex</taxon>
    </lineage>
</organism>
<proteinExistence type="predicted"/>
<evidence type="ECO:0000313" key="1">
    <source>
        <dbReference type="EMBL" id="KXH33402.1"/>
    </source>
</evidence>
<reference evidence="1 2" key="1">
    <citation type="submission" date="2014-02" db="EMBL/GenBank/DDBJ databases">
        <title>The genome sequence of Colletotrichum nymphaeae SA-01.</title>
        <authorList>
            <person name="Baroncelli R."/>
            <person name="Thon M.R."/>
        </authorList>
    </citation>
    <scope>NUCLEOTIDE SEQUENCE [LARGE SCALE GENOMIC DNA]</scope>
    <source>
        <strain evidence="1 2">SA-01</strain>
    </source>
</reference>
<keyword evidence="2" id="KW-1185">Reference proteome</keyword>
<gene>
    <name evidence="1" type="ORF">CNYM01_06438</name>
</gene>
<protein>
    <submittedName>
        <fullName evidence="1">Uncharacterized protein</fullName>
    </submittedName>
</protein>
<comment type="caution">
    <text evidence="1">The sequence shown here is derived from an EMBL/GenBank/DDBJ whole genome shotgun (WGS) entry which is preliminary data.</text>
</comment>
<dbReference type="EMBL" id="JEMN01001565">
    <property type="protein sequence ID" value="KXH33402.1"/>
    <property type="molecule type" value="Genomic_DNA"/>
</dbReference>
<evidence type="ECO:0000313" key="2">
    <source>
        <dbReference type="Proteomes" id="UP000070054"/>
    </source>
</evidence>
<sequence length="101" mass="11840">MPDFPAFVYPYWQTASVANAHIQNSCHIWNKRLLNLRLRSTPLDPVLILSLSWSCQLMHIPERHPLVYCTRRSSMSRFKGLVWAVEDHWRAGTQLQGRSYS</sequence>